<feature type="transmembrane region" description="Helical" evidence="5">
    <location>
        <begin position="49"/>
        <end position="70"/>
    </location>
</feature>
<dbReference type="EMBL" id="FCOA02000031">
    <property type="protein sequence ID" value="SAK87420.1"/>
    <property type="molecule type" value="Genomic_DNA"/>
</dbReference>
<reference evidence="7" key="1">
    <citation type="submission" date="2016-01" db="EMBL/GenBank/DDBJ databases">
        <authorList>
            <person name="Peeters C."/>
        </authorList>
    </citation>
    <scope>NUCLEOTIDE SEQUENCE</scope>
    <source>
        <strain evidence="7">LMG 29322</strain>
    </source>
</reference>
<feature type="transmembrane region" description="Helical" evidence="5">
    <location>
        <begin position="124"/>
        <end position="148"/>
    </location>
</feature>
<feature type="transmembrane region" description="Helical" evidence="5">
    <location>
        <begin position="408"/>
        <end position="426"/>
    </location>
</feature>
<proteinExistence type="predicted"/>
<dbReference type="InterPro" id="IPR004841">
    <property type="entry name" value="AA-permease/SLC12A_dom"/>
</dbReference>
<feature type="transmembrane region" description="Helical" evidence="5">
    <location>
        <begin position="238"/>
        <end position="265"/>
    </location>
</feature>
<feature type="transmembrane region" description="Helical" evidence="5">
    <location>
        <begin position="21"/>
        <end position="43"/>
    </location>
</feature>
<feature type="transmembrane region" description="Helical" evidence="5">
    <location>
        <begin position="340"/>
        <end position="362"/>
    </location>
</feature>
<evidence type="ECO:0000256" key="5">
    <source>
        <dbReference type="SAM" id="Phobius"/>
    </source>
</evidence>
<sequence length="479" mass="50925">MIGDEQSRPSLRKNALGMMSIVFLVIATNGPLTALVGAVPVSISLGNGVGVPGTFVLAGLIYLLFSVGYAAMSRYVKNAGAFYAYIATGLGRPAGVGGAFLALVAYNAMQLACYALVGFFLSQFFASTFGLVASWWGCAIGVTLVVHYFGYRNVEFSGRFLCLLMACEIAIILIFDVAAALKGGPNGFSAASFSPSHVLSSGFGPSLVFVVGSYMGFETTAIYSEEARNPAKTIPRATYCAITIIMCLYAVSVWLIITAYGPAAAVAQATKDPGNMWFLMTSQLIGSWAADAMGVLMITSLLAALISFHNTVSRYFFSLAREGVIWKGLARTHPTQQTPYVASSLQTICALIVLAVCGFKGIDPLLGVLPWSSVVASVGIVAVQGFASIAVLGFFWKNARGVSVWQRIVAPALASIGLFFCLWQIITHVDVLSGSESPVGRLVPWMTLSVAIFGACFALWLRRSKPMLYANLGRLLNEV</sequence>
<dbReference type="Pfam" id="PF00324">
    <property type="entry name" value="AA_permease"/>
    <property type="match status" value="1"/>
</dbReference>
<keyword evidence="4 5" id="KW-0472">Membrane</keyword>
<feature type="domain" description="Amino acid permease/ SLC12A" evidence="6">
    <location>
        <begin position="40"/>
        <end position="425"/>
    </location>
</feature>
<dbReference type="Gene3D" id="1.20.1740.10">
    <property type="entry name" value="Amino acid/polyamine transporter I"/>
    <property type="match status" value="1"/>
</dbReference>
<evidence type="ECO:0000256" key="4">
    <source>
        <dbReference type="ARBA" id="ARBA00023136"/>
    </source>
</evidence>
<dbReference type="AlphaFoldDB" id="A0A158CZA5"/>
<keyword evidence="8" id="KW-1185">Reference proteome</keyword>
<dbReference type="GO" id="GO:0016020">
    <property type="term" value="C:membrane"/>
    <property type="evidence" value="ECO:0007669"/>
    <property type="project" value="UniProtKB-SubCell"/>
</dbReference>
<feature type="transmembrane region" description="Helical" evidence="5">
    <location>
        <begin position="374"/>
        <end position="396"/>
    </location>
</feature>
<comment type="subcellular location">
    <subcellularLocation>
        <location evidence="1">Membrane</location>
        <topology evidence="1">Multi-pass membrane protein</topology>
    </subcellularLocation>
</comment>
<evidence type="ECO:0000256" key="3">
    <source>
        <dbReference type="ARBA" id="ARBA00022989"/>
    </source>
</evidence>
<evidence type="ECO:0000256" key="2">
    <source>
        <dbReference type="ARBA" id="ARBA00022692"/>
    </source>
</evidence>
<dbReference type="Proteomes" id="UP000054851">
    <property type="component" value="Unassembled WGS sequence"/>
</dbReference>
<feature type="transmembrane region" description="Helical" evidence="5">
    <location>
        <begin position="160"/>
        <end position="178"/>
    </location>
</feature>
<keyword evidence="2 5" id="KW-0812">Transmembrane</keyword>
<evidence type="ECO:0000256" key="1">
    <source>
        <dbReference type="ARBA" id="ARBA00004141"/>
    </source>
</evidence>
<dbReference type="InterPro" id="IPR050367">
    <property type="entry name" value="APC_superfamily"/>
</dbReference>
<dbReference type="RefSeq" id="WP_061171219.1">
    <property type="nucleotide sequence ID" value="NZ_FCOA02000031.1"/>
</dbReference>
<keyword evidence="3 5" id="KW-1133">Transmembrane helix</keyword>
<feature type="transmembrane region" description="Helical" evidence="5">
    <location>
        <begin position="198"/>
        <end position="217"/>
    </location>
</feature>
<name>A0A158CZA5_9BURK</name>
<gene>
    <name evidence="7" type="ORF">AWB79_06181</name>
</gene>
<dbReference type="PIRSF" id="PIRSF006060">
    <property type="entry name" value="AA_transporter"/>
    <property type="match status" value="1"/>
</dbReference>
<evidence type="ECO:0000313" key="7">
    <source>
        <dbReference type="EMBL" id="SAK87420.1"/>
    </source>
</evidence>
<evidence type="ECO:0000313" key="8">
    <source>
        <dbReference type="Proteomes" id="UP000054851"/>
    </source>
</evidence>
<dbReference type="PANTHER" id="PTHR42770">
    <property type="entry name" value="AMINO ACID TRANSPORTER-RELATED"/>
    <property type="match status" value="1"/>
</dbReference>
<accession>A0A158CZA5</accession>
<comment type="caution">
    <text evidence="7">The sequence shown here is derived from an EMBL/GenBank/DDBJ whole genome shotgun (WGS) entry which is preliminary data.</text>
</comment>
<feature type="transmembrane region" description="Helical" evidence="5">
    <location>
        <begin position="285"/>
        <end position="308"/>
    </location>
</feature>
<protein>
    <submittedName>
        <fullName evidence="7">Amino acid permease</fullName>
    </submittedName>
</protein>
<feature type="transmembrane region" description="Helical" evidence="5">
    <location>
        <begin position="442"/>
        <end position="461"/>
    </location>
</feature>
<dbReference type="GO" id="GO:0055085">
    <property type="term" value="P:transmembrane transport"/>
    <property type="evidence" value="ECO:0007669"/>
    <property type="project" value="InterPro"/>
</dbReference>
<dbReference type="PANTHER" id="PTHR42770:SF16">
    <property type="entry name" value="AMINO ACID PERMEASE"/>
    <property type="match status" value="1"/>
</dbReference>
<dbReference type="STRING" id="1777140.AWB79_06181"/>
<feature type="transmembrane region" description="Helical" evidence="5">
    <location>
        <begin position="82"/>
        <end position="104"/>
    </location>
</feature>
<dbReference type="OrthoDB" id="9804700at2"/>
<evidence type="ECO:0000259" key="6">
    <source>
        <dbReference type="Pfam" id="PF00324"/>
    </source>
</evidence>
<organism evidence="7 8">
    <name type="scientific">Caballeronia hypogeia</name>
    <dbReference type="NCBI Taxonomy" id="1777140"/>
    <lineage>
        <taxon>Bacteria</taxon>
        <taxon>Pseudomonadati</taxon>
        <taxon>Pseudomonadota</taxon>
        <taxon>Betaproteobacteria</taxon>
        <taxon>Burkholderiales</taxon>
        <taxon>Burkholderiaceae</taxon>
        <taxon>Caballeronia</taxon>
    </lineage>
</organism>